<dbReference type="Gene3D" id="2.40.260.10">
    <property type="entry name" value="Sortase"/>
    <property type="match status" value="1"/>
</dbReference>
<evidence type="ECO:0000256" key="1">
    <source>
        <dbReference type="ARBA" id="ARBA00022801"/>
    </source>
</evidence>
<comment type="caution">
    <text evidence="4">The sequence shown here is derived from an EMBL/GenBank/DDBJ whole genome shotgun (WGS) entry which is preliminary data.</text>
</comment>
<proteinExistence type="predicted"/>
<dbReference type="NCBIfam" id="TIGR01076">
    <property type="entry name" value="sortase_fam"/>
    <property type="match status" value="1"/>
</dbReference>
<organism evidence="4 5">
    <name type="scientific">Candidatus Enterococcus moelleringii</name>
    <dbReference type="NCBI Taxonomy" id="2815325"/>
    <lineage>
        <taxon>Bacteria</taxon>
        <taxon>Bacillati</taxon>
        <taxon>Bacillota</taxon>
        <taxon>Bacilli</taxon>
        <taxon>Lactobacillales</taxon>
        <taxon>Enterococcaceae</taxon>
        <taxon>Enterococcus</taxon>
    </lineage>
</organism>
<evidence type="ECO:0000256" key="3">
    <source>
        <dbReference type="SAM" id="Phobius"/>
    </source>
</evidence>
<keyword evidence="2" id="KW-0175">Coiled coil</keyword>
<dbReference type="SUPFAM" id="SSF63817">
    <property type="entry name" value="Sortase"/>
    <property type="match status" value="1"/>
</dbReference>
<dbReference type="Proteomes" id="UP000664601">
    <property type="component" value="Unassembled WGS sequence"/>
</dbReference>
<sequence length="392" mass="43880">MQKNPSKNAKKQAASKLFMLLIFLVGLLVMTYPFYSNALNDFVDQRRLEQVQEENRTQSKVLAEKSKEEMKKRNEELAVNGLVPSADPFDDNAESRIASDEYASEHLIGAVSIPAIRITIPLFDLTNDQLLQIGATVLQGTSYPTGGSNTHSVISAHSGLPEKKLFTDLEEVAKGEIFVLTVFNEKLAYEVEDIQVVKPNDTSSLKVEADRDVVTLLTCTPYMINSHRLLVKGHRVPYTGKIAKQVEKADNLRQRQNICLIAIIIIAIVLLLSGMYKVIYGYSLKKRYMDITLQCTTLEGLPMAGLVFELYNSSGKKAIIRNHLPVTSKTDEFGRATFKNLPGAIYSVKESGSKARLKVGIKKRKQKNPLAYPTKKQQVFVSNQEKNIQIKK</sequence>
<feature type="transmembrane region" description="Helical" evidence="3">
    <location>
        <begin position="260"/>
        <end position="279"/>
    </location>
</feature>
<feature type="coiled-coil region" evidence="2">
    <location>
        <begin position="48"/>
        <end position="80"/>
    </location>
</feature>
<keyword evidence="1" id="KW-0378">Hydrolase</keyword>
<dbReference type="EMBL" id="JAFREM010000031">
    <property type="protein sequence ID" value="MBO1308339.1"/>
    <property type="molecule type" value="Genomic_DNA"/>
</dbReference>
<evidence type="ECO:0000256" key="2">
    <source>
        <dbReference type="SAM" id="Coils"/>
    </source>
</evidence>
<name>A0ABS3LFC3_9ENTE</name>
<keyword evidence="3" id="KW-0472">Membrane</keyword>
<dbReference type="CDD" id="cd05827">
    <property type="entry name" value="Sortase_C"/>
    <property type="match status" value="1"/>
</dbReference>
<evidence type="ECO:0000313" key="4">
    <source>
        <dbReference type="EMBL" id="MBO1308339.1"/>
    </source>
</evidence>
<accession>A0ABS3LFC3</accession>
<dbReference type="InterPro" id="IPR023365">
    <property type="entry name" value="Sortase_dom-sf"/>
</dbReference>
<gene>
    <name evidence="4" type="ORF">JZO70_19335</name>
</gene>
<dbReference type="InterPro" id="IPR013783">
    <property type="entry name" value="Ig-like_fold"/>
</dbReference>
<dbReference type="RefSeq" id="WP_207675328.1">
    <property type="nucleotide sequence ID" value="NZ_JAFREM010000031.1"/>
</dbReference>
<dbReference type="InterPro" id="IPR005754">
    <property type="entry name" value="Sortase"/>
</dbReference>
<dbReference type="NCBIfam" id="NF033745">
    <property type="entry name" value="class_C_sortase"/>
    <property type="match status" value="1"/>
</dbReference>
<keyword evidence="5" id="KW-1185">Reference proteome</keyword>
<reference evidence="4 5" key="1">
    <citation type="submission" date="2021-03" db="EMBL/GenBank/DDBJ databases">
        <title>Enterococcal diversity collection.</title>
        <authorList>
            <person name="Gilmore M.S."/>
            <person name="Schwartzman J."/>
            <person name="Van Tyne D."/>
            <person name="Martin M."/>
            <person name="Earl A.M."/>
            <person name="Manson A.L."/>
            <person name="Straub T."/>
            <person name="Salamzade R."/>
            <person name="Saavedra J."/>
            <person name="Lebreton F."/>
            <person name="Prichula J."/>
            <person name="Schaufler K."/>
            <person name="Gaca A."/>
            <person name="Sgardioli B."/>
            <person name="Wagenaar J."/>
            <person name="Strong T."/>
        </authorList>
    </citation>
    <scope>NUCLEOTIDE SEQUENCE [LARGE SCALE GENOMIC DNA]</scope>
    <source>
        <strain evidence="4 5">669A</strain>
    </source>
</reference>
<keyword evidence="3" id="KW-0812">Transmembrane</keyword>
<protein>
    <submittedName>
        <fullName evidence="4">Class C sortase</fullName>
    </submittedName>
</protein>
<evidence type="ECO:0000313" key="5">
    <source>
        <dbReference type="Proteomes" id="UP000664601"/>
    </source>
</evidence>
<keyword evidence="3" id="KW-1133">Transmembrane helix</keyword>
<dbReference type="Gene3D" id="2.60.40.10">
    <property type="entry name" value="Immunoglobulins"/>
    <property type="match status" value="1"/>
</dbReference>
<dbReference type="Pfam" id="PF04203">
    <property type="entry name" value="Sortase"/>
    <property type="match status" value="1"/>
</dbReference>
<dbReference type="InterPro" id="IPR042002">
    <property type="entry name" value="Sortase_C"/>
</dbReference>